<organism evidence="8 9">
    <name type="scientific">Litorivita pollutaquae</name>
    <dbReference type="NCBI Taxonomy" id="2200892"/>
    <lineage>
        <taxon>Bacteria</taxon>
        <taxon>Pseudomonadati</taxon>
        <taxon>Pseudomonadota</taxon>
        <taxon>Alphaproteobacteria</taxon>
        <taxon>Rhodobacterales</taxon>
        <taxon>Paracoccaceae</taxon>
        <taxon>Litorivita</taxon>
    </lineage>
</organism>
<name>A0A2V4NRX9_9RHOB</name>
<evidence type="ECO:0000256" key="6">
    <source>
        <dbReference type="SAM" id="MobiDB-lite"/>
    </source>
</evidence>
<keyword evidence="4 7" id="KW-1133">Transmembrane helix</keyword>
<evidence type="ECO:0000256" key="2">
    <source>
        <dbReference type="ARBA" id="ARBA00022475"/>
    </source>
</evidence>
<dbReference type="InterPro" id="IPR005495">
    <property type="entry name" value="LptG/LptF_permease"/>
</dbReference>
<keyword evidence="9" id="KW-1185">Reference proteome</keyword>
<keyword evidence="3 7" id="KW-0812">Transmembrane</keyword>
<dbReference type="PANTHER" id="PTHR33529:SF6">
    <property type="entry name" value="YJGP_YJGQ FAMILY PERMEASE"/>
    <property type="match status" value="1"/>
</dbReference>
<accession>A0A2V4NRX9</accession>
<dbReference type="OrthoDB" id="8477889at2"/>
<gene>
    <name evidence="8" type="ORF">DI396_00200</name>
</gene>
<keyword evidence="2" id="KW-1003">Cell membrane</keyword>
<feature type="transmembrane region" description="Helical" evidence="7">
    <location>
        <begin position="299"/>
        <end position="318"/>
    </location>
</feature>
<evidence type="ECO:0000256" key="4">
    <source>
        <dbReference type="ARBA" id="ARBA00022989"/>
    </source>
</evidence>
<dbReference type="EMBL" id="QFVT01000001">
    <property type="protein sequence ID" value="PYC49337.1"/>
    <property type="molecule type" value="Genomic_DNA"/>
</dbReference>
<feature type="transmembrane region" description="Helical" evidence="7">
    <location>
        <begin position="99"/>
        <end position="122"/>
    </location>
</feature>
<comment type="caution">
    <text evidence="8">The sequence shown here is derived from an EMBL/GenBank/DDBJ whole genome shotgun (WGS) entry which is preliminary data.</text>
</comment>
<dbReference type="AlphaFoldDB" id="A0A2V4NRX9"/>
<evidence type="ECO:0000256" key="5">
    <source>
        <dbReference type="ARBA" id="ARBA00023136"/>
    </source>
</evidence>
<feature type="compositionally biased region" description="Polar residues" evidence="6">
    <location>
        <begin position="426"/>
        <end position="436"/>
    </location>
</feature>
<evidence type="ECO:0000313" key="8">
    <source>
        <dbReference type="EMBL" id="PYC49337.1"/>
    </source>
</evidence>
<feature type="transmembrane region" description="Helical" evidence="7">
    <location>
        <begin position="357"/>
        <end position="378"/>
    </location>
</feature>
<dbReference type="GO" id="GO:0043190">
    <property type="term" value="C:ATP-binding cassette (ABC) transporter complex"/>
    <property type="evidence" value="ECO:0007669"/>
    <property type="project" value="TreeGrafter"/>
</dbReference>
<feature type="transmembrane region" description="Helical" evidence="7">
    <location>
        <begin position="12"/>
        <end position="29"/>
    </location>
</feature>
<protein>
    <submittedName>
        <fullName evidence="8">LPS export ABC transporter permease LptF</fullName>
    </submittedName>
</protein>
<sequence length="436" mass="47484">MARFDRYMLSQLMVLFGFFALVLVSIYWINSAARLFDRLVGDGQSALVFLEFTALTLPNVIRLVLPMSAFAGAVYVTNRLSSESELTVMQATGFSPWRLARPVLIYGIITGMVMMTLTHLLVPISRAMMKEREAEISRNVTAKLLTEGTFLHPTEGVTFYIAEIALDGTLNDVFLSDRSQTGSAVTYTAKSAYLVRAAPPETQGPNTPAREDGKGTGQTTKLVMVDGMVQQLNLAENRLSTTHFSDLSYDISGLISVDTVDTRNVVYQPSHRFITDPAKLAAETGLPLSEVLARLHQRFAEPLLCVVGALIGFSALLVGGFSRFGVWRQIIMALLLLVVVKSIEGAVTTPARRNDALWPLIYLPELIGFAMAGGLLAWSGRKRRRGRPHRPAPDGGNGNGGEGNTYAPDQAGRETGAAPETRDQMTTRGPATEPMT</sequence>
<feature type="region of interest" description="Disordered" evidence="6">
    <location>
        <begin position="382"/>
        <end position="436"/>
    </location>
</feature>
<dbReference type="Proteomes" id="UP000248012">
    <property type="component" value="Unassembled WGS sequence"/>
</dbReference>
<dbReference type="Pfam" id="PF03739">
    <property type="entry name" value="LptF_LptG"/>
    <property type="match status" value="1"/>
</dbReference>
<dbReference type="GO" id="GO:0015920">
    <property type="term" value="P:lipopolysaccharide transport"/>
    <property type="evidence" value="ECO:0007669"/>
    <property type="project" value="TreeGrafter"/>
</dbReference>
<feature type="transmembrane region" description="Helical" evidence="7">
    <location>
        <begin position="330"/>
        <end position="351"/>
    </location>
</feature>
<evidence type="ECO:0000256" key="3">
    <source>
        <dbReference type="ARBA" id="ARBA00022692"/>
    </source>
</evidence>
<dbReference type="PANTHER" id="PTHR33529">
    <property type="entry name" value="SLR0882 PROTEIN-RELATED"/>
    <property type="match status" value="1"/>
</dbReference>
<evidence type="ECO:0000256" key="7">
    <source>
        <dbReference type="SAM" id="Phobius"/>
    </source>
</evidence>
<keyword evidence="5 7" id="KW-0472">Membrane</keyword>
<comment type="subcellular location">
    <subcellularLocation>
        <location evidence="1">Cell membrane</location>
        <topology evidence="1">Multi-pass membrane protein</topology>
    </subcellularLocation>
</comment>
<evidence type="ECO:0000313" key="9">
    <source>
        <dbReference type="Proteomes" id="UP000248012"/>
    </source>
</evidence>
<dbReference type="RefSeq" id="WP_110794174.1">
    <property type="nucleotide sequence ID" value="NZ_KZ826481.1"/>
</dbReference>
<evidence type="ECO:0000256" key="1">
    <source>
        <dbReference type="ARBA" id="ARBA00004651"/>
    </source>
</evidence>
<proteinExistence type="predicted"/>
<feature type="transmembrane region" description="Helical" evidence="7">
    <location>
        <begin position="60"/>
        <end position="78"/>
    </location>
</feature>
<reference evidence="8 9" key="1">
    <citation type="submission" date="2018-05" db="EMBL/GenBank/DDBJ databases">
        <title>Oceanovita maritima gen. nov., sp. nov., a marine bacterium in the family Rhodobacteraceae isolated from surface seawater of Lundu port Xiamen, China.</title>
        <authorList>
            <person name="Hetharua B.H."/>
            <person name="Min D."/>
            <person name="Liao H."/>
            <person name="Tian Y."/>
        </authorList>
    </citation>
    <scope>NUCLEOTIDE SEQUENCE [LARGE SCALE GENOMIC DNA]</scope>
    <source>
        <strain evidence="8 9">FSX-11</strain>
    </source>
</reference>